<protein>
    <submittedName>
        <fullName evidence="2">Uncharacterized protein</fullName>
    </submittedName>
</protein>
<reference evidence="2" key="1">
    <citation type="submission" date="2019-08" db="EMBL/GenBank/DDBJ databases">
        <authorList>
            <person name="Kucharzyk K."/>
            <person name="Murdoch R.W."/>
            <person name="Higgins S."/>
            <person name="Loffler F."/>
        </authorList>
    </citation>
    <scope>NUCLEOTIDE SEQUENCE</scope>
</reference>
<organism evidence="2">
    <name type="scientific">bioreactor metagenome</name>
    <dbReference type="NCBI Taxonomy" id="1076179"/>
    <lineage>
        <taxon>unclassified sequences</taxon>
        <taxon>metagenomes</taxon>
        <taxon>ecological metagenomes</taxon>
    </lineage>
</organism>
<gene>
    <name evidence="2" type="ORF">SDC9_93021</name>
</gene>
<evidence type="ECO:0000313" key="2">
    <source>
        <dbReference type="EMBL" id="MPM46323.1"/>
    </source>
</evidence>
<proteinExistence type="predicted"/>
<feature type="region of interest" description="Disordered" evidence="1">
    <location>
        <begin position="1"/>
        <end position="57"/>
    </location>
</feature>
<feature type="compositionally biased region" description="Basic and acidic residues" evidence="1">
    <location>
        <begin position="8"/>
        <end position="17"/>
    </location>
</feature>
<feature type="compositionally biased region" description="Basic and acidic residues" evidence="1">
    <location>
        <begin position="39"/>
        <end position="57"/>
    </location>
</feature>
<evidence type="ECO:0000256" key="1">
    <source>
        <dbReference type="SAM" id="MobiDB-lite"/>
    </source>
</evidence>
<feature type="compositionally biased region" description="Acidic residues" evidence="1">
    <location>
        <begin position="28"/>
        <end position="38"/>
    </location>
</feature>
<comment type="caution">
    <text evidence="2">The sequence shown here is derived from an EMBL/GenBank/DDBJ whole genome shotgun (WGS) entry which is preliminary data.</text>
</comment>
<sequence length="57" mass="6373">MDDIGPTGRDRGVERGQPHRGRGGGQGEQEEDAPTEETTECRRQDRQPEVGGDQDWH</sequence>
<name>A0A645A628_9ZZZZ</name>
<dbReference type="EMBL" id="VSSQ01011231">
    <property type="protein sequence ID" value="MPM46323.1"/>
    <property type="molecule type" value="Genomic_DNA"/>
</dbReference>
<accession>A0A645A628</accession>
<dbReference type="AlphaFoldDB" id="A0A645A628"/>